<sequence length="237" mass="26485">SLKSRSITAFCIWGASLRRIASVSVSCLRRPGVVGVSRKVGEPVLSSRSVRPVIARAGFRAQVTVIPVFLHLDKQERSRPGDQHQPRQRLQPGQEFQRPDGCDVTKAYGGEGGKREIHRVHEAAVVIPGQLPEVFRRIHQVIPQRENPDLNGVRHQCAEHAEHHSEAVPDVESGHQPVEPHQAFVMNDNGGGDDQRVDQGDQNHENSLRQALSVHRLSRMGLIKITSVNRCRHPRLF</sequence>
<gene>
    <name evidence="2" type="ORF">Tci_862953</name>
</gene>
<feature type="non-terminal residue" evidence="2">
    <location>
        <position position="1"/>
    </location>
</feature>
<protein>
    <submittedName>
        <fullName evidence="2">Uncharacterized protein</fullName>
    </submittedName>
</protein>
<organism evidence="2">
    <name type="scientific">Tanacetum cinerariifolium</name>
    <name type="common">Dalmatian daisy</name>
    <name type="synonym">Chrysanthemum cinerariifolium</name>
    <dbReference type="NCBI Taxonomy" id="118510"/>
    <lineage>
        <taxon>Eukaryota</taxon>
        <taxon>Viridiplantae</taxon>
        <taxon>Streptophyta</taxon>
        <taxon>Embryophyta</taxon>
        <taxon>Tracheophyta</taxon>
        <taxon>Spermatophyta</taxon>
        <taxon>Magnoliopsida</taxon>
        <taxon>eudicotyledons</taxon>
        <taxon>Gunneridae</taxon>
        <taxon>Pentapetalae</taxon>
        <taxon>asterids</taxon>
        <taxon>campanulids</taxon>
        <taxon>Asterales</taxon>
        <taxon>Asteraceae</taxon>
        <taxon>Asteroideae</taxon>
        <taxon>Anthemideae</taxon>
        <taxon>Anthemidinae</taxon>
        <taxon>Tanacetum</taxon>
    </lineage>
</organism>
<feature type="compositionally biased region" description="Basic and acidic residues" evidence="1">
    <location>
        <begin position="74"/>
        <end position="85"/>
    </location>
</feature>
<evidence type="ECO:0000313" key="2">
    <source>
        <dbReference type="EMBL" id="GFC90983.1"/>
    </source>
</evidence>
<comment type="caution">
    <text evidence="2">The sequence shown here is derived from an EMBL/GenBank/DDBJ whole genome shotgun (WGS) entry which is preliminary data.</text>
</comment>
<evidence type="ECO:0000256" key="1">
    <source>
        <dbReference type="SAM" id="MobiDB-lite"/>
    </source>
</evidence>
<proteinExistence type="predicted"/>
<feature type="region of interest" description="Disordered" evidence="1">
    <location>
        <begin position="74"/>
        <end position="110"/>
    </location>
</feature>
<dbReference type="EMBL" id="BKCJ011129199">
    <property type="protein sequence ID" value="GFC90983.1"/>
    <property type="molecule type" value="Genomic_DNA"/>
</dbReference>
<dbReference type="AlphaFoldDB" id="A0A699S0V9"/>
<feature type="region of interest" description="Disordered" evidence="1">
    <location>
        <begin position="181"/>
        <end position="201"/>
    </location>
</feature>
<accession>A0A699S0V9</accession>
<reference evidence="2" key="1">
    <citation type="journal article" date="2019" name="Sci. Rep.">
        <title>Draft genome of Tanacetum cinerariifolium, the natural source of mosquito coil.</title>
        <authorList>
            <person name="Yamashiro T."/>
            <person name="Shiraishi A."/>
            <person name="Satake H."/>
            <person name="Nakayama K."/>
        </authorList>
    </citation>
    <scope>NUCLEOTIDE SEQUENCE</scope>
</reference>
<name>A0A699S0V9_TANCI</name>